<reference evidence="3 4" key="1">
    <citation type="journal article" date="2018" name="IMA Fungus">
        <title>IMA Genome-F 9: Draft genome sequence of Annulohypoxylon stygium, Aspergillus mulundensis, Berkeleyomyces basicola (syn. Thielaviopsis basicola), Ceratocystis smalleyi, two Cercospora beticola strains, Coleophoma cylindrospora, Fusarium fracticaudum, Phialophora cf. hyalina, and Morchella septimelata.</title>
        <authorList>
            <person name="Wingfield B.D."/>
            <person name="Bills G.F."/>
            <person name="Dong Y."/>
            <person name="Huang W."/>
            <person name="Nel W.J."/>
            <person name="Swalarsk-Parry B.S."/>
            <person name="Vaghefi N."/>
            <person name="Wilken P.M."/>
            <person name="An Z."/>
            <person name="de Beer Z.W."/>
            <person name="De Vos L."/>
            <person name="Chen L."/>
            <person name="Duong T.A."/>
            <person name="Gao Y."/>
            <person name="Hammerbacher A."/>
            <person name="Kikkert J.R."/>
            <person name="Li Y."/>
            <person name="Li H."/>
            <person name="Li K."/>
            <person name="Li Q."/>
            <person name="Liu X."/>
            <person name="Ma X."/>
            <person name="Naidoo K."/>
            <person name="Pethybridge S.J."/>
            <person name="Sun J."/>
            <person name="Steenkamp E.T."/>
            <person name="van der Nest M.A."/>
            <person name="van Wyk S."/>
            <person name="Wingfield M.J."/>
            <person name="Xiong C."/>
            <person name="Yue Q."/>
            <person name="Zhang X."/>
        </authorList>
    </citation>
    <scope>NUCLEOTIDE SEQUENCE [LARGE SCALE GENOMIC DNA]</scope>
    <source>
        <strain evidence="3 4">BP 5553</strain>
    </source>
</reference>
<feature type="compositionally biased region" description="Basic and acidic residues" evidence="1">
    <location>
        <begin position="429"/>
        <end position="444"/>
    </location>
</feature>
<feature type="compositionally biased region" description="Basic residues" evidence="1">
    <location>
        <begin position="479"/>
        <end position="489"/>
    </location>
</feature>
<keyword evidence="2" id="KW-0812">Transmembrane</keyword>
<feature type="transmembrane region" description="Helical" evidence="2">
    <location>
        <begin position="282"/>
        <end position="303"/>
    </location>
</feature>
<feature type="region of interest" description="Disordered" evidence="1">
    <location>
        <begin position="356"/>
        <end position="489"/>
    </location>
</feature>
<evidence type="ECO:0000313" key="4">
    <source>
        <dbReference type="Proteomes" id="UP000254866"/>
    </source>
</evidence>
<dbReference type="OrthoDB" id="5402307at2759"/>
<accession>A0A370TNP1</accession>
<feature type="compositionally biased region" description="Basic residues" evidence="1">
    <location>
        <begin position="71"/>
        <end position="84"/>
    </location>
</feature>
<gene>
    <name evidence="3" type="ORF">BP5553_04578</name>
</gene>
<organism evidence="3 4">
    <name type="scientific">Venustampulla echinocandica</name>
    <dbReference type="NCBI Taxonomy" id="2656787"/>
    <lineage>
        <taxon>Eukaryota</taxon>
        <taxon>Fungi</taxon>
        <taxon>Dikarya</taxon>
        <taxon>Ascomycota</taxon>
        <taxon>Pezizomycotina</taxon>
        <taxon>Leotiomycetes</taxon>
        <taxon>Helotiales</taxon>
        <taxon>Pleuroascaceae</taxon>
        <taxon>Venustampulla</taxon>
    </lineage>
</organism>
<evidence type="ECO:0000256" key="1">
    <source>
        <dbReference type="SAM" id="MobiDB-lite"/>
    </source>
</evidence>
<keyword evidence="2" id="KW-1133">Transmembrane helix</keyword>
<dbReference type="AlphaFoldDB" id="A0A370TNP1"/>
<keyword evidence="4" id="KW-1185">Reference proteome</keyword>
<feature type="compositionally biased region" description="Basic and acidic residues" evidence="1">
    <location>
        <begin position="362"/>
        <end position="391"/>
    </location>
</feature>
<dbReference type="GeneID" id="43597427"/>
<dbReference type="STRING" id="2656787.A0A370TNP1"/>
<feature type="compositionally biased region" description="Basic and acidic residues" evidence="1">
    <location>
        <begin position="113"/>
        <end position="131"/>
    </location>
</feature>
<feature type="region of interest" description="Disordered" evidence="1">
    <location>
        <begin position="60"/>
        <end position="154"/>
    </location>
</feature>
<dbReference type="EMBL" id="NPIC01000003">
    <property type="protein sequence ID" value="RDL37145.1"/>
    <property type="molecule type" value="Genomic_DNA"/>
</dbReference>
<comment type="caution">
    <text evidence="3">The sequence shown here is derived from an EMBL/GenBank/DDBJ whole genome shotgun (WGS) entry which is preliminary data.</text>
</comment>
<evidence type="ECO:0000256" key="2">
    <source>
        <dbReference type="SAM" id="Phobius"/>
    </source>
</evidence>
<dbReference type="RefSeq" id="XP_031869801.1">
    <property type="nucleotide sequence ID" value="XM_032013201.1"/>
</dbReference>
<feature type="compositionally biased region" description="Polar residues" evidence="1">
    <location>
        <begin position="406"/>
        <end position="419"/>
    </location>
</feature>
<proteinExistence type="predicted"/>
<sequence length="489" mass="54677">MPIMETVTIINKSGKVVSTGKHLANIFKDAKSAYNEKKAEKKAEHQKRIEYKAAQKLIQAREETQSVASSRRSRRSHSSRHHKDRALTTRPPRTHRNLSHIEEGSVASSRRSRSSEPRARQSISHRDHADYRAPYLEDTDQYAPNPGIIRRHSDFSVHGGNQMAERAPPPYRSVSNPDFHDNIDMNLAYGELHHPPRSPVEEDRELQATMSKLDALLLEAHCLQHSATAIISNLQSNPEAMAAVALTLAELSNILKKMSPAILAGLKTSSPAIFALLASPQFLIAGGLALGVTVVMFGGYKIVKQIQASNDAKREANRMEEAMVYDNFEMGSIESWRRGIAEVEVQSVGTSVDGEFITPEAARQKKERIRERAREERHRHSGAESVVSERSHRSHRSVRRRGSEGTIQATEVSVKSTSKARPAPSESGKTSRSERKRKESKGKEVQVVTKEKKKKSSALSLLFKKHKDQVKDSESSGHSRSHRPKMIEI</sequence>
<name>A0A370TNP1_9HELO</name>
<protein>
    <submittedName>
        <fullName evidence="3">Uncharacterized protein</fullName>
    </submittedName>
</protein>
<dbReference type="Proteomes" id="UP000254866">
    <property type="component" value="Unassembled WGS sequence"/>
</dbReference>
<keyword evidence="2" id="KW-0472">Membrane</keyword>
<evidence type="ECO:0000313" key="3">
    <source>
        <dbReference type="EMBL" id="RDL37145.1"/>
    </source>
</evidence>